<keyword evidence="2" id="KW-0812">Transmembrane</keyword>
<accession>A0A076EDB3</accession>
<dbReference type="AlphaFoldDB" id="A0A076EDB3"/>
<organism evidence="3 4">
    <name type="scientific">Rhodococcus opacus</name>
    <name type="common">Nocardia opaca</name>
    <dbReference type="NCBI Taxonomy" id="37919"/>
    <lineage>
        <taxon>Bacteria</taxon>
        <taxon>Bacillati</taxon>
        <taxon>Actinomycetota</taxon>
        <taxon>Actinomycetes</taxon>
        <taxon>Mycobacteriales</taxon>
        <taxon>Nocardiaceae</taxon>
        <taxon>Rhodococcus</taxon>
    </lineage>
</organism>
<evidence type="ECO:0000256" key="2">
    <source>
        <dbReference type="SAM" id="Phobius"/>
    </source>
</evidence>
<sequence>MIEAVTGLLARRTEPADVRSDSPEHMDHDERVGGVALRRLLAVATLTPAQAALLVADALHQLELARGEWPYPLRLREVTVSDSGQLTIECADSASRHDTNEEVADLLRSIATNGRDSALADRLHESLAETTDLDALVQRVRRAIAPDVDPAEERRKRCQLAGLVAATMGRPRPDSRVVGERADVEDWPFVAAGPTLAPSGWYPPVRNPWHRKRRRPSRRQGAVGLIAILLLVAAAWMAPRVWSELRRGWDAVLNPVNPTEQNQIRAVSPPPPPEPPADQPAPPTIDAGRPPPPVDVGAPASAGPITLVTVTRANGECRPGQACAIRVDIRLDPAAAVGAVTWKVNVYDRCSGEVRATSDVTLPVQPGSQQVYGIVRTDLPPDAALAVAAVTSAPATAASEPLLVPAENARC</sequence>
<feature type="compositionally biased region" description="Pro residues" evidence="1">
    <location>
        <begin position="268"/>
        <end position="294"/>
    </location>
</feature>
<evidence type="ECO:0000313" key="4">
    <source>
        <dbReference type="Proteomes" id="UP000028488"/>
    </source>
</evidence>
<feature type="transmembrane region" description="Helical" evidence="2">
    <location>
        <begin position="221"/>
        <end position="238"/>
    </location>
</feature>
<protein>
    <submittedName>
        <fullName evidence="3">Uncharacterized protein</fullName>
    </submittedName>
</protein>
<keyword evidence="2" id="KW-1133">Transmembrane helix</keyword>
<dbReference type="RefSeq" id="WP_128638518.1">
    <property type="nucleotide sequence ID" value="NZ_CP008947.1"/>
</dbReference>
<evidence type="ECO:0000256" key="1">
    <source>
        <dbReference type="SAM" id="MobiDB-lite"/>
    </source>
</evidence>
<dbReference type="EMBL" id="CP008947">
    <property type="protein sequence ID" value="AII03636.1"/>
    <property type="molecule type" value="Genomic_DNA"/>
</dbReference>
<proteinExistence type="predicted"/>
<dbReference type="eggNOG" id="ENOG50341PC">
    <property type="taxonomic scope" value="Bacteria"/>
</dbReference>
<feature type="region of interest" description="Disordered" evidence="1">
    <location>
        <begin position="260"/>
        <end position="300"/>
    </location>
</feature>
<keyword evidence="2" id="KW-0472">Membrane</keyword>
<evidence type="ECO:0000313" key="3">
    <source>
        <dbReference type="EMBL" id="AII03636.1"/>
    </source>
</evidence>
<dbReference type="Proteomes" id="UP000028488">
    <property type="component" value="Chromosome"/>
</dbReference>
<gene>
    <name evidence="3" type="ORF">EP51_03030</name>
</gene>
<name>A0A076EDB3_RHOOP</name>
<reference evidence="3 4" key="1">
    <citation type="submission" date="2014-07" db="EMBL/GenBank/DDBJ databases">
        <title>Genome Sequence of Rhodococcus opacus Strain R7, a Biodegrader of Mono- and Polycyclic Aromatic Hydrocarbons.</title>
        <authorList>
            <person name="Di Gennaro P."/>
            <person name="Zampolli J."/>
            <person name="Presti I."/>
            <person name="Cappelletti M."/>
            <person name="D'Ursi P."/>
            <person name="Orro A."/>
            <person name="Mezzelani A."/>
            <person name="Milanesi L."/>
        </authorList>
    </citation>
    <scope>NUCLEOTIDE SEQUENCE [LARGE SCALE GENOMIC DNA]</scope>
    <source>
        <strain evidence="3 4">R7</strain>
    </source>
</reference>